<feature type="transmembrane region" description="Helical" evidence="2">
    <location>
        <begin position="87"/>
        <end position="107"/>
    </location>
</feature>
<reference evidence="3 4" key="1">
    <citation type="submission" date="2017-10" db="EMBL/GenBank/DDBJ databases">
        <title>Comparative genomics in systemic dimorphic fungi from Ajellomycetaceae.</title>
        <authorList>
            <person name="Munoz J.F."/>
            <person name="Mcewen J.G."/>
            <person name="Clay O.K."/>
            <person name="Cuomo C.A."/>
        </authorList>
    </citation>
    <scope>NUCLEOTIDE SEQUENCE [LARGE SCALE GENOMIC DNA]</scope>
    <source>
        <strain evidence="3 4">UAMH5409</strain>
    </source>
</reference>
<keyword evidence="4" id="KW-1185">Reference proteome</keyword>
<comment type="caution">
    <text evidence="3">The sequence shown here is derived from an EMBL/GenBank/DDBJ whole genome shotgun (WGS) entry which is preliminary data.</text>
</comment>
<keyword evidence="2" id="KW-0812">Transmembrane</keyword>
<gene>
    <name evidence="3" type="ORF">AJ79_06046</name>
</gene>
<feature type="transmembrane region" description="Helical" evidence="2">
    <location>
        <begin position="46"/>
        <end position="67"/>
    </location>
</feature>
<evidence type="ECO:0008006" key="5">
    <source>
        <dbReference type="Google" id="ProtNLM"/>
    </source>
</evidence>
<dbReference type="EMBL" id="PDNB01000103">
    <property type="protein sequence ID" value="PGH08260.1"/>
    <property type="molecule type" value="Genomic_DNA"/>
</dbReference>
<feature type="transmembrane region" description="Helical" evidence="2">
    <location>
        <begin position="20"/>
        <end position="40"/>
    </location>
</feature>
<name>A0A2B7XH69_9EURO</name>
<sequence length="225" mass="24873">MRPEESKNPVDISYRKIVSAGVIAWAFSIFEIVLATLLFLKSTGILAPFSAAFNLAVAALHAVLFFAYYTRLFKPASRSKPRPNSTFLATLAFSTVIWAGVFSLMFASGTDDASRKKLAKRKPKGGGGRGGGGGGRGAGGIGSMESLVIAGGVLGAIIFITTLVQWYYVYKLCRVKFSRDDIQTSAALRLGRGWWWSRLNYWKFDESLKLPRTERNNMENFWFSD</sequence>
<proteinExistence type="predicted"/>
<protein>
    <recommendedName>
        <fullName evidence="5">MARVEL domain-containing protein</fullName>
    </recommendedName>
</protein>
<evidence type="ECO:0000313" key="3">
    <source>
        <dbReference type="EMBL" id="PGH08260.1"/>
    </source>
</evidence>
<evidence type="ECO:0000256" key="2">
    <source>
        <dbReference type="SAM" id="Phobius"/>
    </source>
</evidence>
<organism evidence="3 4">
    <name type="scientific">Helicocarpus griseus UAMH5409</name>
    <dbReference type="NCBI Taxonomy" id="1447875"/>
    <lineage>
        <taxon>Eukaryota</taxon>
        <taxon>Fungi</taxon>
        <taxon>Dikarya</taxon>
        <taxon>Ascomycota</taxon>
        <taxon>Pezizomycotina</taxon>
        <taxon>Eurotiomycetes</taxon>
        <taxon>Eurotiomycetidae</taxon>
        <taxon>Onygenales</taxon>
        <taxon>Ajellomycetaceae</taxon>
        <taxon>Helicocarpus</taxon>
    </lineage>
</organism>
<dbReference type="AlphaFoldDB" id="A0A2B7XH69"/>
<accession>A0A2B7XH69</accession>
<evidence type="ECO:0000313" key="4">
    <source>
        <dbReference type="Proteomes" id="UP000223968"/>
    </source>
</evidence>
<feature type="region of interest" description="Disordered" evidence="1">
    <location>
        <begin position="116"/>
        <end position="137"/>
    </location>
</feature>
<feature type="compositionally biased region" description="Gly residues" evidence="1">
    <location>
        <begin position="125"/>
        <end position="137"/>
    </location>
</feature>
<evidence type="ECO:0000256" key="1">
    <source>
        <dbReference type="SAM" id="MobiDB-lite"/>
    </source>
</evidence>
<keyword evidence="2" id="KW-0472">Membrane</keyword>
<dbReference type="Proteomes" id="UP000223968">
    <property type="component" value="Unassembled WGS sequence"/>
</dbReference>
<keyword evidence="2" id="KW-1133">Transmembrane helix</keyword>
<feature type="transmembrane region" description="Helical" evidence="2">
    <location>
        <begin position="147"/>
        <end position="169"/>
    </location>
</feature>